<dbReference type="InterPro" id="IPR036093">
    <property type="entry name" value="NAC_dom_sf"/>
</dbReference>
<comment type="caution">
    <text evidence="8">The sequence shown here is derived from an EMBL/GenBank/DDBJ whole genome shotgun (WGS) entry which is preliminary data.</text>
</comment>
<evidence type="ECO:0000313" key="8">
    <source>
        <dbReference type="EMBL" id="KAJ4966997.1"/>
    </source>
</evidence>
<keyword evidence="2" id="KW-0805">Transcription regulation</keyword>
<evidence type="ECO:0000256" key="2">
    <source>
        <dbReference type="ARBA" id="ARBA00023015"/>
    </source>
</evidence>
<dbReference type="Proteomes" id="UP001141806">
    <property type="component" value="Unassembled WGS sequence"/>
</dbReference>
<reference evidence="8" key="1">
    <citation type="journal article" date="2023" name="Plant J.">
        <title>The genome of the king protea, Protea cynaroides.</title>
        <authorList>
            <person name="Chang J."/>
            <person name="Duong T.A."/>
            <person name="Schoeman C."/>
            <person name="Ma X."/>
            <person name="Roodt D."/>
            <person name="Barker N."/>
            <person name="Li Z."/>
            <person name="Van de Peer Y."/>
            <person name="Mizrachi E."/>
        </authorList>
    </citation>
    <scope>NUCLEOTIDE SEQUENCE</scope>
    <source>
        <tissue evidence="8">Young leaves</tissue>
    </source>
</reference>
<dbReference type="Gene3D" id="2.170.150.80">
    <property type="entry name" value="NAC domain"/>
    <property type="match status" value="1"/>
</dbReference>
<organism evidence="8 9">
    <name type="scientific">Protea cynaroides</name>
    <dbReference type="NCBI Taxonomy" id="273540"/>
    <lineage>
        <taxon>Eukaryota</taxon>
        <taxon>Viridiplantae</taxon>
        <taxon>Streptophyta</taxon>
        <taxon>Embryophyta</taxon>
        <taxon>Tracheophyta</taxon>
        <taxon>Spermatophyta</taxon>
        <taxon>Magnoliopsida</taxon>
        <taxon>Proteales</taxon>
        <taxon>Proteaceae</taxon>
        <taxon>Protea</taxon>
    </lineage>
</organism>
<comment type="subcellular location">
    <subcellularLocation>
        <location evidence="1">Nucleus</location>
    </subcellularLocation>
</comment>
<dbReference type="InterPro" id="IPR003441">
    <property type="entry name" value="NAC-dom"/>
</dbReference>
<feature type="region of interest" description="Disordered" evidence="6">
    <location>
        <begin position="222"/>
        <end position="245"/>
    </location>
</feature>
<evidence type="ECO:0000313" key="9">
    <source>
        <dbReference type="Proteomes" id="UP001141806"/>
    </source>
</evidence>
<name>A0A9Q0KAR2_9MAGN</name>
<dbReference type="SUPFAM" id="SSF101941">
    <property type="entry name" value="NAC domain"/>
    <property type="match status" value="1"/>
</dbReference>
<evidence type="ECO:0000256" key="1">
    <source>
        <dbReference type="ARBA" id="ARBA00004123"/>
    </source>
</evidence>
<feature type="domain" description="NAC" evidence="7">
    <location>
        <begin position="6"/>
        <end position="156"/>
    </location>
</feature>
<dbReference type="OrthoDB" id="1882472at2759"/>
<keyword evidence="4" id="KW-0804">Transcription</keyword>
<gene>
    <name evidence="8" type="ORF">NE237_018846</name>
</gene>
<protein>
    <recommendedName>
        <fullName evidence="7">NAC domain-containing protein</fullName>
    </recommendedName>
</protein>
<evidence type="ECO:0000256" key="4">
    <source>
        <dbReference type="ARBA" id="ARBA00023163"/>
    </source>
</evidence>
<accession>A0A9Q0KAR2</accession>
<dbReference type="PANTHER" id="PTHR31744">
    <property type="entry name" value="PROTEIN CUP-SHAPED COTYLEDON 2-RELATED"/>
    <property type="match status" value="1"/>
</dbReference>
<dbReference type="AlphaFoldDB" id="A0A9Q0KAR2"/>
<evidence type="ECO:0000259" key="7">
    <source>
        <dbReference type="PROSITE" id="PS51005"/>
    </source>
</evidence>
<dbReference type="FunFam" id="2.170.150.80:FF:000002">
    <property type="entry name" value="Nac domain-containing protein 86"/>
    <property type="match status" value="1"/>
</dbReference>
<evidence type="ECO:0000256" key="3">
    <source>
        <dbReference type="ARBA" id="ARBA00023125"/>
    </source>
</evidence>
<dbReference type="GO" id="GO:0003677">
    <property type="term" value="F:DNA binding"/>
    <property type="evidence" value="ECO:0007669"/>
    <property type="project" value="UniProtKB-KW"/>
</dbReference>
<dbReference type="PROSITE" id="PS51005">
    <property type="entry name" value="NAC"/>
    <property type="match status" value="1"/>
</dbReference>
<dbReference type="GO" id="GO:0006355">
    <property type="term" value="P:regulation of DNA-templated transcription"/>
    <property type="evidence" value="ECO:0007669"/>
    <property type="project" value="InterPro"/>
</dbReference>
<evidence type="ECO:0000256" key="6">
    <source>
        <dbReference type="SAM" id="MobiDB-lite"/>
    </source>
</evidence>
<dbReference type="Pfam" id="PF02365">
    <property type="entry name" value="NAM"/>
    <property type="match status" value="1"/>
</dbReference>
<dbReference type="PANTHER" id="PTHR31744:SF210">
    <property type="entry name" value="NAC DOMAIN-CONTAINING PROTEIN 86-LIKE"/>
    <property type="match status" value="1"/>
</dbReference>
<keyword evidence="9" id="KW-1185">Reference proteome</keyword>
<proteinExistence type="predicted"/>
<dbReference type="GO" id="GO:0005634">
    <property type="term" value="C:nucleus"/>
    <property type="evidence" value="ECO:0007669"/>
    <property type="project" value="UniProtKB-SubCell"/>
</dbReference>
<dbReference type="EMBL" id="JAMYWD010000007">
    <property type="protein sequence ID" value="KAJ4966997.1"/>
    <property type="molecule type" value="Genomic_DNA"/>
</dbReference>
<sequence>MKRTSLLPGFRFHPTDVELVQYYLKRKNMGKRLRFEAIGVIDLYKFDPWDLPAKSCLQSRDLEWYFFCPRKRKYSKGLRTNRATENGFWKTTGRDRCISYNSQTVGMIKTLVFHKGRPPKGCKTNWVMHEYRLEDENRVAAPVIQDEYVLCKIFEKSGPGPKNGEQYGAPYREEDWEDDDISNSLASSSVPDPGSSSLALAEEHTPLREDNDIVSPLAVFDKDDGDLISNPNNGNESMDKSNVDENSHLDGYAIYNGLEDLGSPSDLKTSGLHSHRNMEPEYALDSTLLEDVTSFLELKDLDYPLDGTAENDGYITLDDLCAGSNDFNNLEGFCDPVCLLDAGLLASGLSVSQPLYRKGSRVEDQLPMLPKDKGFEGDASHGDKTAMCNLAACSGGKAEEGGIKNFQQALARGSFHYSRWHHNTITTPDCDSVSCCTFGST</sequence>
<keyword evidence="5" id="KW-0539">Nucleus</keyword>
<evidence type="ECO:0000256" key="5">
    <source>
        <dbReference type="ARBA" id="ARBA00023242"/>
    </source>
</evidence>
<keyword evidence="3" id="KW-0238">DNA-binding</keyword>